<comment type="caution">
    <text evidence="3">The sequence shown here is derived from an EMBL/GenBank/DDBJ whole genome shotgun (WGS) entry which is preliminary data.</text>
</comment>
<dbReference type="Proteomes" id="UP000242188">
    <property type="component" value="Unassembled WGS sequence"/>
</dbReference>
<accession>A0A210QDW6</accession>
<dbReference type="PANTHER" id="PTHR46291:SF4">
    <property type="entry name" value="C2 CALCIUM-DEPENDENT DOMAIN-CONTAINING PROTEIN 4C-LIKE"/>
    <property type="match status" value="1"/>
</dbReference>
<dbReference type="EMBL" id="NEDP02004063">
    <property type="protein sequence ID" value="OWF46916.1"/>
    <property type="molecule type" value="Genomic_DNA"/>
</dbReference>
<dbReference type="SMART" id="SM00239">
    <property type="entry name" value="C2"/>
    <property type="match status" value="2"/>
</dbReference>
<dbReference type="PANTHER" id="PTHR46291">
    <property type="entry name" value="C2 DOMAIN-CONTAINING PROTEIN"/>
    <property type="match status" value="1"/>
</dbReference>
<feature type="domain" description="C2" evidence="2">
    <location>
        <begin position="356"/>
        <end position="478"/>
    </location>
</feature>
<evidence type="ECO:0000313" key="3">
    <source>
        <dbReference type="EMBL" id="OWF46916.1"/>
    </source>
</evidence>
<name>A0A210QDW6_MIZYE</name>
<feature type="compositionally biased region" description="Polar residues" evidence="1">
    <location>
        <begin position="74"/>
        <end position="87"/>
    </location>
</feature>
<gene>
    <name evidence="3" type="ORF">KP79_PYT14945</name>
</gene>
<protein>
    <submittedName>
        <fullName evidence="3">Synaptotagmin-3</fullName>
    </submittedName>
</protein>
<reference evidence="3 4" key="1">
    <citation type="journal article" date="2017" name="Nat. Ecol. Evol.">
        <title>Scallop genome provides insights into evolution of bilaterian karyotype and development.</title>
        <authorList>
            <person name="Wang S."/>
            <person name="Zhang J."/>
            <person name="Jiao W."/>
            <person name="Li J."/>
            <person name="Xun X."/>
            <person name="Sun Y."/>
            <person name="Guo X."/>
            <person name="Huan P."/>
            <person name="Dong B."/>
            <person name="Zhang L."/>
            <person name="Hu X."/>
            <person name="Sun X."/>
            <person name="Wang J."/>
            <person name="Zhao C."/>
            <person name="Wang Y."/>
            <person name="Wang D."/>
            <person name="Huang X."/>
            <person name="Wang R."/>
            <person name="Lv J."/>
            <person name="Li Y."/>
            <person name="Zhang Z."/>
            <person name="Liu B."/>
            <person name="Lu W."/>
            <person name="Hui Y."/>
            <person name="Liang J."/>
            <person name="Zhou Z."/>
            <person name="Hou R."/>
            <person name="Li X."/>
            <person name="Liu Y."/>
            <person name="Li H."/>
            <person name="Ning X."/>
            <person name="Lin Y."/>
            <person name="Zhao L."/>
            <person name="Xing Q."/>
            <person name="Dou J."/>
            <person name="Li Y."/>
            <person name="Mao J."/>
            <person name="Guo H."/>
            <person name="Dou H."/>
            <person name="Li T."/>
            <person name="Mu C."/>
            <person name="Jiang W."/>
            <person name="Fu Q."/>
            <person name="Fu X."/>
            <person name="Miao Y."/>
            <person name="Liu J."/>
            <person name="Yu Q."/>
            <person name="Li R."/>
            <person name="Liao H."/>
            <person name="Li X."/>
            <person name="Kong Y."/>
            <person name="Jiang Z."/>
            <person name="Chourrout D."/>
            <person name="Li R."/>
            <person name="Bao Z."/>
        </authorList>
    </citation>
    <scope>NUCLEOTIDE SEQUENCE [LARGE SCALE GENOMIC DNA]</scope>
    <source>
        <strain evidence="3 4">PY_sf001</strain>
    </source>
</reference>
<feature type="region of interest" description="Disordered" evidence="1">
    <location>
        <begin position="44"/>
        <end position="93"/>
    </location>
</feature>
<evidence type="ECO:0000313" key="4">
    <source>
        <dbReference type="Proteomes" id="UP000242188"/>
    </source>
</evidence>
<organism evidence="3 4">
    <name type="scientific">Mizuhopecten yessoensis</name>
    <name type="common">Japanese scallop</name>
    <name type="synonym">Patinopecten yessoensis</name>
    <dbReference type="NCBI Taxonomy" id="6573"/>
    <lineage>
        <taxon>Eukaryota</taxon>
        <taxon>Metazoa</taxon>
        <taxon>Spiralia</taxon>
        <taxon>Lophotrochozoa</taxon>
        <taxon>Mollusca</taxon>
        <taxon>Bivalvia</taxon>
        <taxon>Autobranchia</taxon>
        <taxon>Pteriomorphia</taxon>
        <taxon>Pectinida</taxon>
        <taxon>Pectinoidea</taxon>
        <taxon>Pectinidae</taxon>
        <taxon>Mizuhopecten</taxon>
    </lineage>
</organism>
<dbReference type="CDD" id="cd00276">
    <property type="entry name" value="C2B_Synaptotagmin"/>
    <property type="match status" value="1"/>
</dbReference>
<dbReference type="InterPro" id="IPR000008">
    <property type="entry name" value="C2_dom"/>
</dbReference>
<feature type="domain" description="C2" evidence="2">
    <location>
        <begin position="488"/>
        <end position="614"/>
    </location>
</feature>
<dbReference type="AlphaFoldDB" id="A0A210QDW6"/>
<dbReference type="InterPro" id="IPR043549">
    <property type="entry name" value="C2C4C/C2C4D"/>
</dbReference>
<sequence>MESVREWLMHKCKINSFDHSTSGNGTDLNKQHCGALTPNTIPEFVIPKSGDSSRRQSSELESIEEDVPFRGFSPRNSIASSGKNSPGHSPLGSNICLDVPKHTIARSVPASPKHEVRNIVCQGSTHSLTYSDNAEDYSNTHVDPLSFDAMSLPHFRTKTSTYGFTTLTQCPHTRRKESLFHAGSDSLIPYKRTNSFDGLRVRYDKEWPPSYYLSDSKGLAYDNNNTQMPAVIVTPSAATPEMDEETPVTQRSLSAMHLSNSLDVNHSLPYFKSKLKYYRRRSSLLDINDDSDECSDSSTDVKRLSMSALYPFPKESPSLKRHSSPQLRTSKENFEISPLPKPSIAFGDAQCQFLVQYGEIKFAFQYLAKSKQLKVSILRAENLGGHGKNDNNMNAYVKVYLMPGKLQKQTSDIIKHTRCPIFEQEFYFTGLTLEQLHAMTLRIKLFHKGHNLRLPEFVGKVDVNLDSYDLLTENRMWKDLDIKRDKEDLGSIEICLKFQSNDGSIQVTVVQVKGLPHHPITGHPDPYIRVELVQPGRSVSRKTTKTKKNTADPVFNESFVFNMSFKRDDLAGTKLTFSVYDHDRIRSDYVIGQVKFCADALQTSAMEHWIDVFNKPGKEVQRCHELLDHEDDFK</sequence>
<dbReference type="Pfam" id="PF00168">
    <property type="entry name" value="C2"/>
    <property type="match status" value="2"/>
</dbReference>
<proteinExistence type="predicted"/>
<dbReference type="OrthoDB" id="9947256at2759"/>
<dbReference type="PROSITE" id="PS50004">
    <property type="entry name" value="C2"/>
    <property type="match status" value="2"/>
</dbReference>
<dbReference type="Gene3D" id="2.60.40.150">
    <property type="entry name" value="C2 domain"/>
    <property type="match status" value="2"/>
</dbReference>
<evidence type="ECO:0000259" key="2">
    <source>
        <dbReference type="PROSITE" id="PS50004"/>
    </source>
</evidence>
<evidence type="ECO:0000256" key="1">
    <source>
        <dbReference type="SAM" id="MobiDB-lite"/>
    </source>
</evidence>
<dbReference type="STRING" id="6573.A0A210QDW6"/>
<dbReference type="SUPFAM" id="SSF49562">
    <property type="entry name" value="C2 domain (Calcium/lipid-binding domain, CaLB)"/>
    <property type="match status" value="2"/>
</dbReference>
<keyword evidence="4" id="KW-1185">Reference proteome</keyword>
<dbReference type="InterPro" id="IPR035892">
    <property type="entry name" value="C2_domain_sf"/>
</dbReference>